<keyword evidence="2" id="KW-1185">Reference proteome</keyword>
<proteinExistence type="predicted"/>
<dbReference type="AlphaFoldDB" id="A0A2G5U5S5"/>
<protein>
    <submittedName>
        <fullName evidence="1">Uncharacterized protein</fullName>
    </submittedName>
</protein>
<name>A0A2G5U5S5_9PELO</name>
<sequence>MTEAAEWNERSCLVSKCKSSRTTSRALGRSGRTVGRTSGQLAGWTGVQFSWQEKLNKKRSCLVFGMCQLPGLRGKITRQFPRSQVYNPEERWCTGIVKKISNDSVQDVSGGDSGRAVGRAV</sequence>
<reference evidence="2" key="1">
    <citation type="submission" date="2017-10" db="EMBL/GenBank/DDBJ databases">
        <title>Rapid genome shrinkage in a self-fertile nematode reveals novel sperm competition proteins.</title>
        <authorList>
            <person name="Yin D."/>
            <person name="Schwarz E.M."/>
            <person name="Thomas C.G."/>
            <person name="Felde R.L."/>
            <person name="Korf I.F."/>
            <person name="Cutter A.D."/>
            <person name="Schartner C.M."/>
            <person name="Ralston E.J."/>
            <person name="Meyer B.J."/>
            <person name="Haag E.S."/>
        </authorList>
    </citation>
    <scope>NUCLEOTIDE SEQUENCE [LARGE SCALE GENOMIC DNA]</scope>
    <source>
        <strain evidence="2">JU1422</strain>
    </source>
</reference>
<evidence type="ECO:0000313" key="2">
    <source>
        <dbReference type="Proteomes" id="UP000230233"/>
    </source>
</evidence>
<accession>A0A2G5U5S5</accession>
<evidence type="ECO:0000313" key="1">
    <source>
        <dbReference type="EMBL" id="PIC34888.1"/>
    </source>
</evidence>
<comment type="caution">
    <text evidence="1">The sequence shown here is derived from an EMBL/GenBank/DDBJ whole genome shotgun (WGS) entry which is preliminary data.</text>
</comment>
<gene>
    <name evidence="1" type="primary">Cnig_chr_IV.g14412</name>
    <name evidence="1" type="ORF">B9Z55_014412</name>
</gene>
<dbReference type="Proteomes" id="UP000230233">
    <property type="component" value="Chromosome IV"/>
</dbReference>
<organism evidence="1 2">
    <name type="scientific">Caenorhabditis nigoni</name>
    <dbReference type="NCBI Taxonomy" id="1611254"/>
    <lineage>
        <taxon>Eukaryota</taxon>
        <taxon>Metazoa</taxon>
        <taxon>Ecdysozoa</taxon>
        <taxon>Nematoda</taxon>
        <taxon>Chromadorea</taxon>
        <taxon>Rhabditida</taxon>
        <taxon>Rhabditina</taxon>
        <taxon>Rhabditomorpha</taxon>
        <taxon>Rhabditoidea</taxon>
        <taxon>Rhabditidae</taxon>
        <taxon>Peloderinae</taxon>
        <taxon>Caenorhabditis</taxon>
    </lineage>
</organism>
<dbReference type="EMBL" id="PDUG01000004">
    <property type="protein sequence ID" value="PIC34888.1"/>
    <property type="molecule type" value="Genomic_DNA"/>
</dbReference>